<feature type="region of interest" description="Disordered" evidence="4">
    <location>
        <begin position="524"/>
        <end position="548"/>
    </location>
</feature>
<feature type="region of interest" description="Disordered" evidence="4">
    <location>
        <begin position="311"/>
        <end position="332"/>
    </location>
</feature>
<accession>A0A843VV91</accession>
<reference evidence="5" key="1">
    <citation type="submission" date="2017-07" db="EMBL/GenBank/DDBJ databases">
        <title>Taro Niue Genome Assembly and Annotation.</title>
        <authorList>
            <person name="Atibalentja N."/>
            <person name="Keating K."/>
            <person name="Fields C.J."/>
        </authorList>
    </citation>
    <scope>NUCLEOTIDE SEQUENCE</scope>
    <source>
        <strain evidence="5">Niue_2</strain>
        <tissue evidence="5">Leaf</tissue>
    </source>
</reference>
<dbReference type="Proteomes" id="UP000652761">
    <property type="component" value="Unassembled WGS sequence"/>
</dbReference>
<dbReference type="PANTHER" id="PTHR31580">
    <property type="entry name" value="FILAMENT-LIKE PLANT PROTEIN 4"/>
    <property type="match status" value="1"/>
</dbReference>
<dbReference type="EMBL" id="NMUH01002640">
    <property type="protein sequence ID" value="MQM01222.1"/>
    <property type="molecule type" value="Genomic_DNA"/>
</dbReference>
<feature type="region of interest" description="Disordered" evidence="4">
    <location>
        <begin position="418"/>
        <end position="442"/>
    </location>
</feature>
<evidence type="ECO:0008006" key="7">
    <source>
        <dbReference type="Google" id="ProtNLM"/>
    </source>
</evidence>
<name>A0A843VV91_COLES</name>
<dbReference type="Pfam" id="PF05911">
    <property type="entry name" value="FPP"/>
    <property type="match status" value="1"/>
</dbReference>
<feature type="region of interest" description="Disordered" evidence="4">
    <location>
        <begin position="1022"/>
        <end position="1090"/>
    </location>
</feature>
<feature type="coiled-coil region" evidence="3">
    <location>
        <begin position="789"/>
        <end position="893"/>
    </location>
</feature>
<dbReference type="OrthoDB" id="1926355at2759"/>
<dbReference type="InterPro" id="IPR008587">
    <property type="entry name" value="FPP_plant"/>
</dbReference>
<evidence type="ECO:0000256" key="2">
    <source>
        <dbReference type="ARBA" id="ARBA00023054"/>
    </source>
</evidence>
<evidence type="ECO:0000256" key="1">
    <source>
        <dbReference type="ARBA" id="ARBA00005921"/>
    </source>
</evidence>
<feature type="compositionally biased region" description="Low complexity" evidence="4">
    <location>
        <begin position="1059"/>
        <end position="1068"/>
    </location>
</feature>
<feature type="compositionally biased region" description="Basic residues" evidence="4">
    <location>
        <begin position="1"/>
        <end position="12"/>
    </location>
</feature>
<proteinExistence type="inferred from homology"/>
<feature type="compositionally biased region" description="Low complexity" evidence="4">
    <location>
        <begin position="15"/>
        <end position="29"/>
    </location>
</feature>
<dbReference type="AlphaFoldDB" id="A0A843VV91"/>
<keyword evidence="2 3" id="KW-0175">Coiled coil</keyword>
<comment type="caution">
    <text evidence="5">The sequence shown here is derived from an EMBL/GenBank/DDBJ whole genome shotgun (WGS) entry which is preliminary data.</text>
</comment>
<feature type="coiled-coil region" evidence="3">
    <location>
        <begin position="206"/>
        <end position="240"/>
    </location>
</feature>
<gene>
    <name evidence="5" type="ORF">Taro_033970</name>
</gene>
<dbReference type="PANTHER" id="PTHR31580:SF4">
    <property type="entry name" value="FILAMENT-LIKE PLANT PROTEIN 6"/>
    <property type="match status" value="1"/>
</dbReference>
<feature type="compositionally biased region" description="Polar residues" evidence="4">
    <location>
        <begin position="419"/>
        <end position="434"/>
    </location>
</feature>
<sequence length="1090" mass="121523">MDRRSWPWKRKSSDKSVAAADSANAVGSVENQGNEDNSKSINYVQVSKETYAHFTELEDEVKVLNDQLNSLNEKLSTAQADMLTKDTLVKQHAKVAEEAVSGWEKAEAEALALKNQLESVTLQRLTAEERAAHLDGALKECMKQIRIVKEDSEQKLHDVVFAKTKQWEKIKFELDSKIYDLGQELLGASAENAALSRSLHERSNVLMKISEEKSRAEAEIEILKTNLQSCEKEISSLKYEGHIVSKELEIRNEEKNMSVRSADVANKQHLEDVKKITKLEAECQRLRGLVRKKLPGPAALAQMKQEVESLGRDHVESRLRRSPGKTPSGNLGPVHDFAFENFQQCHKENEFLTARLLAMEEETKMLKEALSKRNSELQASRNVCAKTASKLRSFEAQMLVLNQQRSPTKCNLEIDIEGSLSQNGSDPPSLTSMSEDGIDDQGSCTESWATALMSELSHFKREKDVDKAERANTSHQLELMHDFLEMERLACMSAESNGTVATADGVMAMRNVEGNALVEVLKDVDSRKEQQPDLGTPRNLTCSNEDKSSGRLVSQRSTFSLSTLHSRITSVIEAQTKNYDVETLLQHMRRILHDIQEEIPQQSVSCIIEDASALDDKHCPEDVGETIDSVVSLPHVSYSCTDTKSSIDENIKSAISNIRNFVTSLCKKAMEVQRTPVDCHQISQKVGEFSNCVDSVLCSETGLDSFITGLSSILSESKEFTFGMLGNRDNEGESNNSDCIDKVALLDSKVEPEKESFSAQCTTTNSASEPEILQIGHANPGFELEHTIIKCSSEEIEKLKLEKDALQVEFDECACNLEQANIQLQEVEKQLAELMLKFTASQKSNSLAETQLKCMTESYKSLESCTQELETETNLLRAKVESLDNELQEERRSHQGDLVKWKDLQEQLERNQKCSMCTFASDNSMDEKTKHVKMDREIAAAAEKLAECQETIILLGRQLKALHPQTELVSYPNNGFQMNEDVQEDMLIRSGSNGGGRNSFQLTDHAEKDNIASILQKTGGESPLDAYSPLFSPSDNADPEASPITRSPVSSKRPKHRSSMSSSSPASPNTTPEKHGRGFSRFFAKGKSVQ</sequence>
<evidence type="ECO:0000313" key="5">
    <source>
        <dbReference type="EMBL" id="MQM01222.1"/>
    </source>
</evidence>
<keyword evidence="6" id="KW-1185">Reference proteome</keyword>
<comment type="similarity">
    <text evidence="1">Belongs to the FPP family.</text>
</comment>
<evidence type="ECO:0000256" key="3">
    <source>
        <dbReference type="SAM" id="Coils"/>
    </source>
</evidence>
<evidence type="ECO:0000313" key="6">
    <source>
        <dbReference type="Proteomes" id="UP000652761"/>
    </source>
</evidence>
<evidence type="ECO:0000256" key="4">
    <source>
        <dbReference type="SAM" id="MobiDB-lite"/>
    </source>
</evidence>
<feature type="coiled-coil region" evidence="3">
    <location>
        <begin position="54"/>
        <end position="123"/>
    </location>
</feature>
<protein>
    <recommendedName>
        <fullName evidence="7">Filament-like plant protein 4</fullName>
    </recommendedName>
</protein>
<feature type="region of interest" description="Disordered" evidence="4">
    <location>
        <begin position="1"/>
        <end position="37"/>
    </location>
</feature>
<organism evidence="5 6">
    <name type="scientific">Colocasia esculenta</name>
    <name type="common">Wild taro</name>
    <name type="synonym">Arum esculentum</name>
    <dbReference type="NCBI Taxonomy" id="4460"/>
    <lineage>
        <taxon>Eukaryota</taxon>
        <taxon>Viridiplantae</taxon>
        <taxon>Streptophyta</taxon>
        <taxon>Embryophyta</taxon>
        <taxon>Tracheophyta</taxon>
        <taxon>Spermatophyta</taxon>
        <taxon>Magnoliopsida</taxon>
        <taxon>Liliopsida</taxon>
        <taxon>Araceae</taxon>
        <taxon>Aroideae</taxon>
        <taxon>Colocasieae</taxon>
        <taxon>Colocasia</taxon>
    </lineage>
</organism>